<gene>
    <name evidence="1" type="ORF">Q4469_06845</name>
</gene>
<dbReference type="AlphaFoldDB" id="A0AAW7WNS4"/>
<protein>
    <submittedName>
        <fullName evidence="1">Uncharacterized protein</fullName>
    </submittedName>
</protein>
<sequence length="106" mass="12271">MNSRIIKNMKSTRKSADETTRVVFRKYPDGQVIALFPDILWGRRRGEVTSYMHLGQHGAADYSHVIAATKPVTENEYRDLQDELKLAGYENIKIIQRSKIQNYDGR</sequence>
<dbReference type="RefSeq" id="WP_303447366.1">
    <property type="nucleotide sequence ID" value="NZ_JAUONJ010000006.1"/>
</dbReference>
<name>A0AAW7WNS4_9BACE</name>
<comment type="caution">
    <text evidence="1">The sequence shown here is derived from an EMBL/GenBank/DDBJ whole genome shotgun (WGS) entry which is preliminary data.</text>
</comment>
<organism evidence="1 2">
    <name type="scientific">Bacteroides caccae</name>
    <dbReference type="NCBI Taxonomy" id="47678"/>
    <lineage>
        <taxon>Bacteria</taxon>
        <taxon>Pseudomonadati</taxon>
        <taxon>Bacteroidota</taxon>
        <taxon>Bacteroidia</taxon>
        <taxon>Bacteroidales</taxon>
        <taxon>Bacteroidaceae</taxon>
        <taxon>Bacteroides</taxon>
    </lineage>
</organism>
<reference evidence="1" key="1">
    <citation type="submission" date="2023-07" db="EMBL/GenBank/DDBJ databases">
        <title>Whole Genome Sequencing of Colonoscopy isolates.</title>
        <authorList>
            <person name="Surve S.V."/>
            <person name="Valls R.A."/>
            <person name="Barrak K.E."/>
            <person name="Gardner T.B."/>
            <person name="O'Toole G.A."/>
        </authorList>
    </citation>
    <scope>NUCLEOTIDE SEQUENCE</scope>
    <source>
        <strain evidence="1">GP0119</strain>
    </source>
</reference>
<dbReference type="Proteomes" id="UP001170023">
    <property type="component" value="Unassembled WGS sequence"/>
</dbReference>
<accession>A0AAW7WNS4</accession>
<evidence type="ECO:0000313" key="2">
    <source>
        <dbReference type="Proteomes" id="UP001170023"/>
    </source>
</evidence>
<proteinExistence type="predicted"/>
<dbReference type="EMBL" id="JAUONL010000004">
    <property type="protein sequence ID" value="MDO6357403.1"/>
    <property type="molecule type" value="Genomic_DNA"/>
</dbReference>
<evidence type="ECO:0000313" key="1">
    <source>
        <dbReference type="EMBL" id="MDO6357403.1"/>
    </source>
</evidence>